<gene>
    <name evidence="16" type="primary">SMPD2B</name>
</gene>
<dbReference type="PANTHER" id="PTHR16320">
    <property type="entry name" value="SPHINGOMYELINASE FAMILY MEMBER"/>
    <property type="match status" value="1"/>
</dbReference>
<evidence type="ECO:0000256" key="1">
    <source>
        <dbReference type="ARBA" id="ARBA00004141"/>
    </source>
</evidence>
<evidence type="ECO:0000256" key="13">
    <source>
        <dbReference type="ARBA" id="ARBA00023136"/>
    </source>
</evidence>
<dbReference type="GO" id="GO:0004767">
    <property type="term" value="F:sphingomyelin phosphodiesterase activity"/>
    <property type="evidence" value="ECO:0007669"/>
    <property type="project" value="UniProtKB-EC"/>
</dbReference>
<protein>
    <recommendedName>
        <fullName evidence="5">sphingomyelin phosphodiesterase</fullName>
        <ecNumber evidence="5">3.1.4.12</ecNumber>
    </recommendedName>
</protein>
<feature type="domain" description="Endonuclease/exonuclease/phosphatase" evidence="15">
    <location>
        <begin position="13"/>
        <end position="272"/>
    </location>
</feature>
<keyword evidence="11 14" id="KW-1133">Transmembrane helix</keyword>
<evidence type="ECO:0000256" key="7">
    <source>
        <dbReference type="ARBA" id="ARBA00022723"/>
    </source>
</evidence>
<feature type="transmembrane region" description="Helical" evidence="14">
    <location>
        <begin position="359"/>
        <end position="380"/>
    </location>
</feature>
<accession>H3B9J9</accession>
<keyword evidence="13 14" id="KW-0472">Membrane</keyword>
<keyword evidence="7" id="KW-0479">Metal-binding</keyword>
<keyword evidence="6 14" id="KW-0812">Transmembrane</keyword>
<evidence type="ECO:0000256" key="14">
    <source>
        <dbReference type="SAM" id="Phobius"/>
    </source>
</evidence>
<evidence type="ECO:0000256" key="9">
    <source>
        <dbReference type="ARBA" id="ARBA00022842"/>
    </source>
</evidence>
<dbReference type="EC" id="3.1.4.12" evidence="5"/>
<comment type="pathway">
    <text evidence="2">Lipid metabolism; sphingolipid metabolism.</text>
</comment>
<evidence type="ECO:0000313" key="16">
    <source>
        <dbReference type="Ensembl" id="ENSLACP00000018570.1"/>
    </source>
</evidence>
<evidence type="ECO:0000256" key="6">
    <source>
        <dbReference type="ARBA" id="ARBA00022692"/>
    </source>
</evidence>
<sequence>MSSSPAIKLRVFSLNCWGIRYLSKLCQERFEMIGDLLMKEKHDVVLLQEVWSEKDYLFLKSKLSKSHLYSHYFKSGVIGSGLCVFSRYRILDTFLYRYSVNGYPHMVYHGDWFGGKSVALAIMNIQEVVFHVYVTHLHAEYCREKDQYLPHRVVQAWELAQFIRHTAKTADVVILGGDLNMHPNDLGNRLLRSYTGLRDSFLETETFEGYNGGATLHPENCFSSKCELQPFPNGIRIDYILYKASVGFVVRCERLMTTKGNAPEKNIPYSDHEALTVTIHVRNTTNEDSYLEDLDPELVNVLNEAQMEVKVGINMAEKHRYSSGRMGVLGLVLFLLEVAIALVSFLTTAAEKSFPKLSFYLLGSLAFAVLLVMGILHVFYTVEVRTLQGTVDQMRLAAQQGGAPASLHHL</sequence>
<dbReference type="EMBL" id="AFYH01013939">
    <property type="status" value="NOT_ANNOTATED_CDS"/>
    <property type="molecule type" value="Genomic_DNA"/>
</dbReference>
<dbReference type="Proteomes" id="UP000008672">
    <property type="component" value="Unassembled WGS sequence"/>
</dbReference>
<comment type="similarity">
    <text evidence="4">Belongs to the neutral sphingomyelinase family.</text>
</comment>
<dbReference type="GO" id="GO:0006665">
    <property type="term" value="P:sphingolipid metabolic process"/>
    <property type="evidence" value="ECO:0007669"/>
    <property type="project" value="UniProtKB-KW"/>
</dbReference>
<keyword evidence="10" id="KW-0746">Sphingolipid metabolism</keyword>
<dbReference type="GO" id="GO:0016020">
    <property type="term" value="C:membrane"/>
    <property type="evidence" value="ECO:0007669"/>
    <property type="project" value="UniProtKB-SubCell"/>
</dbReference>
<dbReference type="Ensembl" id="ENSLACT00000018703.1">
    <property type="protein sequence ID" value="ENSLACP00000018570.1"/>
    <property type="gene ID" value="ENSLACG00000016351.1"/>
</dbReference>
<feature type="transmembrane region" description="Helical" evidence="14">
    <location>
        <begin position="328"/>
        <end position="347"/>
    </location>
</feature>
<dbReference type="PANTHER" id="PTHR16320:SF24">
    <property type="entry name" value="PHOSPHODIESTERASE, PUTATIVE-RELATED"/>
    <property type="match status" value="1"/>
</dbReference>
<dbReference type="AlphaFoldDB" id="H3B9J9"/>
<dbReference type="InterPro" id="IPR038772">
    <property type="entry name" value="Sph/SMPD2-like"/>
</dbReference>
<dbReference type="GeneTree" id="ENSGT00390000009166"/>
<organism evidence="16 17">
    <name type="scientific">Latimeria chalumnae</name>
    <name type="common">Coelacanth</name>
    <dbReference type="NCBI Taxonomy" id="7897"/>
    <lineage>
        <taxon>Eukaryota</taxon>
        <taxon>Metazoa</taxon>
        <taxon>Chordata</taxon>
        <taxon>Craniata</taxon>
        <taxon>Vertebrata</taxon>
        <taxon>Euteleostomi</taxon>
        <taxon>Coelacanthiformes</taxon>
        <taxon>Coelacanthidae</taxon>
        <taxon>Latimeria</taxon>
    </lineage>
</organism>
<evidence type="ECO:0000256" key="5">
    <source>
        <dbReference type="ARBA" id="ARBA00012369"/>
    </source>
</evidence>
<keyword evidence="9" id="KW-0460">Magnesium</keyword>
<dbReference type="eggNOG" id="KOG3873">
    <property type="taxonomic scope" value="Eukaryota"/>
</dbReference>
<dbReference type="GO" id="GO:0046872">
    <property type="term" value="F:metal ion binding"/>
    <property type="evidence" value="ECO:0007669"/>
    <property type="project" value="UniProtKB-KW"/>
</dbReference>
<dbReference type="FunCoup" id="H3B9J9">
    <property type="interactions" value="876"/>
</dbReference>
<evidence type="ECO:0000256" key="3">
    <source>
        <dbReference type="ARBA" id="ARBA00004991"/>
    </source>
</evidence>
<keyword evidence="12" id="KW-0443">Lipid metabolism</keyword>
<reference evidence="16" key="3">
    <citation type="submission" date="2025-09" db="UniProtKB">
        <authorList>
            <consortium name="Ensembl"/>
        </authorList>
    </citation>
    <scope>IDENTIFICATION</scope>
</reference>
<dbReference type="InterPro" id="IPR005135">
    <property type="entry name" value="Endo/exonuclease/phosphatase"/>
</dbReference>
<evidence type="ECO:0000313" key="17">
    <source>
        <dbReference type="Proteomes" id="UP000008672"/>
    </source>
</evidence>
<evidence type="ECO:0000256" key="8">
    <source>
        <dbReference type="ARBA" id="ARBA00022801"/>
    </source>
</evidence>
<evidence type="ECO:0000256" key="4">
    <source>
        <dbReference type="ARBA" id="ARBA00006335"/>
    </source>
</evidence>
<dbReference type="Pfam" id="PF03372">
    <property type="entry name" value="Exo_endo_phos"/>
    <property type="match status" value="1"/>
</dbReference>
<name>H3B9J9_LATCH</name>
<keyword evidence="8" id="KW-0378">Hydrolase</keyword>
<keyword evidence="17" id="KW-1185">Reference proteome</keyword>
<dbReference type="STRING" id="7897.ENSLACP00000018570"/>
<reference evidence="16" key="2">
    <citation type="submission" date="2025-08" db="UniProtKB">
        <authorList>
            <consortium name="Ensembl"/>
        </authorList>
    </citation>
    <scope>IDENTIFICATION</scope>
</reference>
<comment type="subcellular location">
    <subcellularLocation>
        <location evidence="1">Membrane</location>
        <topology evidence="1">Multi-pass membrane protein</topology>
    </subcellularLocation>
</comment>
<dbReference type="HOGENOM" id="CLU_034001_1_0_1"/>
<dbReference type="SUPFAM" id="SSF56219">
    <property type="entry name" value="DNase I-like"/>
    <property type="match status" value="1"/>
</dbReference>
<dbReference type="InParanoid" id="H3B9J9"/>
<evidence type="ECO:0000256" key="12">
    <source>
        <dbReference type="ARBA" id="ARBA00023098"/>
    </source>
</evidence>
<dbReference type="OMA" id="AHRATEC"/>
<evidence type="ECO:0000256" key="10">
    <source>
        <dbReference type="ARBA" id="ARBA00022919"/>
    </source>
</evidence>
<evidence type="ECO:0000256" key="11">
    <source>
        <dbReference type="ARBA" id="ARBA00022989"/>
    </source>
</evidence>
<reference evidence="17" key="1">
    <citation type="submission" date="2011-08" db="EMBL/GenBank/DDBJ databases">
        <title>The draft genome of Latimeria chalumnae.</title>
        <authorList>
            <person name="Di Palma F."/>
            <person name="Alfoldi J."/>
            <person name="Johnson J."/>
            <person name="Berlin A."/>
            <person name="Gnerre S."/>
            <person name="Jaffe D."/>
            <person name="MacCallum I."/>
            <person name="Young S."/>
            <person name="Walker B.J."/>
            <person name="Lander E."/>
            <person name="Lindblad-Toh K."/>
        </authorList>
    </citation>
    <scope>NUCLEOTIDE SEQUENCE [LARGE SCALE GENOMIC DNA]</scope>
    <source>
        <strain evidence="17">Wild caught</strain>
    </source>
</reference>
<dbReference type="Gene3D" id="3.60.10.10">
    <property type="entry name" value="Endonuclease/exonuclease/phosphatase"/>
    <property type="match status" value="1"/>
</dbReference>
<dbReference type="InterPro" id="IPR036691">
    <property type="entry name" value="Endo/exonu/phosph_ase_sf"/>
</dbReference>
<comment type="pathway">
    <text evidence="3">Sphingolipid metabolism.</text>
</comment>
<evidence type="ECO:0000256" key="2">
    <source>
        <dbReference type="ARBA" id="ARBA00004760"/>
    </source>
</evidence>
<evidence type="ECO:0000259" key="15">
    <source>
        <dbReference type="Pfam" id="PF03372"/>
    </source>
</evidence>
<proteinExistence type="inferred from homology"/>